<keyword evidence="3 7" id="KW-1133">Transmembrane helix</keyword>
<reference evidence="8 9" key="1">
    <citation type="journal article" date="2021" name="ISME J.">
        <title>Genomic evolution of the class Acidithiobacillia: deep-branching Proteobacteria living in extreme acidic conditions.</title>
        <authorList>
            <person name="Moya-Beltran A."/>
            <person name="Beard S."/>
            <person name="Rojas-Villalobos C."/>
            <person name="Issotta F."/>
            <person name="Gallardo Y."/>
            <person name="Ulloa R."/>
            <person name="Giaveno A."/>
            <person name="Degli Esposti M."/>
            <person name="Johnson D.B."/>
            <person name="Quatrini R."/>
        </authorList>
    </citation>
    <scope>NUCLEOTIDE SEQUENCE [LARGE SCALE GENOMIC DNA]</scope>
    <source>
        <strain evidence="8 9">ATCC 19703</strain>
    </source>
</reference>
<feature type="transmembrane region" description="Helical" evidence="7">
    <location>
        <begin position="15"/>
        <end position="37"/>
    </location>
</feature>
<evidence type="ECO:0000256" key="1">
    <source>
        <dbReference type="ARBA" id="ARBA00022475"/>
    </source>
</evidence>
<name>A0ABS5ZLZ0_9PROT</name>
<dbReference type="EC" id="4.2.2.29" evidence="7"/>
<dbReference type="EMBL" id="JABELD010000016">
    <property type="protein sequence ID" value="MBU2737666.1"/>
    <property type="molecule type" value="Genomic_DNA"/>
</dbReference>
<protein>
    <recommendedName>
        <fullName evidence="7">Endolytic murein transglycosylase</fullName>
        <ecNumber evidence="7">4.2.2.29</ecNumber>
    </recommendedName>
    <alternativeName>
        <fullName evidence="7">Peptidoglycan lytic transglycosylase</fullName>
    </alternativeName>
    <alternativeName>
        <fullName evidence="7">Peptidoglycan polymerization terminase</fullName>
    </alternativeName>
</protein>
<dbReference type="CDD" id="cd08010">
    <property type="entry name" value="MltG_like"/>
    <property type="match status" value="1"/>
</dbReference>
<evidence type="ECO:0000313" key="9">
    <source>
        <dbReference type="Proteomes" id="UP001197028"/>
    </source>
</evidence>
<dbReference type="PANTHER" id="PTHR30518:SF2">
    <property type="entry name" value="ENDOLYTIC MUREIN TRANSGLYCOSYLASE"/>
    <property type="match status" value="1"/>
</dbReference>
<organism evidence="8 9">
    <name type="scientific">Acidithiobacillus concretivorus</name>
    <dbReference type="NCBI Taxonomy" id="3063952"/>
    <lineage>
        <taxon>Bacteria</taxon>
        <taxon>Pseudomonadati</taxon>
        <taxon>Pseudomonadota</taxon>
        <taxon>Acidithiobacillia</taxon>
        <taxon>Acidithiobacillales</taxon>
        <taxon>Acidithiobacillaceae</taxon>
        <taxon>Acidithiobacillus</taxon>
    </lineage>
</organism>
<sequence length="346" mass="38249">MAGDTGAGSILMRRIILTFLLVIILAPLGYYGVTMYLPQSFTKPGKRVPIRLGSGTLESVQILHKAGVLPYPQMFRVAWILAGRPVLQAGLYDFQGQVTQENILQRLIHGQSRPLNVVIIPGWNLSLILQELRLKSPYLNLHGLPTGDQAGQQLAAAGIGARDSAEGWLFPDSYRYVPGTSALSILKRAYQRMNNNLQHLWSQRAPGLPLKTPYQALILASVVQKEGAPPAQQAHIAAVFLNRLRQGMPLQSDPTVIYALGKHYQGHLTPQDMHVPSAYNTYLHAGLPPTPIAMPGLSSLQAVLHPIDSRDLYFIAQGDAYHYSTSYKQHIEQIKRYLQPTARTLS</sequence>
<dbReference type="Pfam" id="PF02618">
    <property type="entry name" value="YceG"/>
    <property type="match status" value="1"/>
</dbReference>
<proteinExistence type="inferred from homology"/>
<evidence type="ECO:0000313" key="8">
    <source>
        <dbReference type="EMBL" id="MBU2737666.1"/>
    </source>
</evidence>
<keyword evidence="7" id="KW-0997">Cell inner membrane</keyword>
<keyword evidence="1 7" id="KW-1003">Cell membrane</keyword>
<dbReference type="HAMAP" id="MF_02065">
    <property type="entry name" value="MltG"/>
    <property type="match status" value="1"/>
</dbReference>
<evidence type="ECO:0000256" key="5">
    <source>
        <dbReference type="ARBA" id="ARBA00023239"/>
    </source>
</evidence>
<keyword evidence="4 7" id="KW-0472">Membrane</keyword>
<dbReference type="InterPro" id="IPR003770">
    <property type="entry name" value="MLTG-like"/>
</dbReference>
<comment type="similarity">
    <text evidence="7">Belongs to the transglycosylase MltG family.</text>
</comment>
<keyword evidence="9" id="KW-1185">Reference proteome</keyword>
<gene>
    <name evidence="7 8" type="primary">mltG</name>
    <name evidence="8" type="ORF">HJG40_02350</name>
</gene>
<keyword evidence="5 7" id="KW-0456">Lyase</keyword>
<feature type="site" description="Important for catalytic activity" evidence="7">
    <location>
        <position position="226"/>
    </location>
</feature>
<dbReference type="Proteomes" id="UP001197028">
    <property type="component" value="Unassembled WGS sequence"/>
</dbReference>
<keyword evidence="6 7" id="KW-0961">Cell wall biogenesis/degradation</keyword>
<evidence type="ECO:0000256" key="6">
    <source>
        <dbReference type="ARBA" id="ARBA00023316"/>
    </source>
</evidence>
<dbReference type="PANTHER" id="PTHR30518">
    <property type="entry name" value="ENDOLYTIC MUREIN TRANSGLYCOSYLASE"/>
    <property type="match status" value="1"/>
</dbReference>
<accession>A0ABS5ZLZ0</accession>
<evidence type="ECO:0000256" key="2">
    <source>
        <dbReference type="ARBA" id="ARBA00022692"/>
    </source>
</evidence>
<evidence type="ECO:0000256" key="4">
    <source>
        <dbReference type="ARBA" id="ARBA00023136"/>
    </source>
</evidence>
<comment type="catalytic activity">
    <reaction evidence="7">
        <text>a peptidoglycan chain = a peptidoglycan chain with N-acetyl-1,6-anhydromuramyl-[peptide] at the reducing end + a peptidoglycan chain with N-acetylglucosamine at the non-reducing end.</text>
        <dbReference type="EC" id="4.2.2.29"/>
    </reaction>
</comment>
<dbReference type="Gene3D" id="3.30.1490.480">
    <property type="entry name" value="Endolytic murein transglycosylase"/>
    <property type="match status" value="1"/>
</dbReference>
<evidence type="ECO:0000256" key="3">
    <source>
        <dbReference type="ARBA" id="ARBA00022989"/>
    </source>
</evidence>
<evidence type="ECO:0000256" key="7">
    <source>
        <dbReference type="HAMAP-Rule" id="MF_02065"/>
    </source>
</evidence>
<keyword evidence="2 7" id="KW-0812">Transmembrane</keyword>
<comment type="subcellular location">
    <subcellularLocation>
        <location evidence="7">Cell inner membrane</location>
        <topology evidence="7">Single-pass membrane protein</topology>
    </subcellularLocation>
</comment>
<comment type="caution">
    <text evidence="8">The sequence shown here is derived from an EMBL/GenBank/DDBJ whole genome shotgun (WGS) entry which is preliminary data.</text>
</comment>
<comment type="function">
    <text evidence="7">Functions as a peptidoglycan terminase that cleaves nascent peptidoglycan strands endolytically to terminate their elongation.</text>
</comment>
<dbReference type="NCBIfam" id="TIGR00247">
    <property type="entry name" value="endolytic transglycosylase MltG"/>
    <property type="match status" value="1"/>
</dbReference>